<accession>A0A1J1CAC1</accession>
<sequence>MKSLIPFHLSTKEIKKKRQREAFRYKKEMKETGIIRNIFALCKLT</sequence>
<organism evidence="1 2">
    <name type="scientific">Caldithrix abyssi DSM 13497</name>
    <dbReference type="NCBI Taxonomy" id="880073"/>
    <lineage>
        <taxon>Bacteria</taxon>
        <taxon>Pseudomonadati</taxon>
        <taxon>Calditrichota</taxon>
        <taxon>Calditrichia</taxon>
        <taxon>Calditrichales</taxon>
        <taxon>Calditrichaceae</taxon>
        <taxon>Caldithrix</taxon>
    </lineage>
</organism>
<protein>
    <submittedName>
        <fullName evidence="1">Uncharacterized protein</fullName>
    </submittedName>
</protein>
<evidence type="ECO:0000313" key="2">
    <source>
        <dbReference type="Proteomes" id="UP000183868"/>
    </source>
</evidence>
<name>A0A1J1CAC1_CALAY</name>
<dbReference type="EMBL" id="CP018099">
    <property type="protein sequence ID" value="APF19356.1"/>
    <property type="molecule type" value="Genomic_DNA"/>
</dbReference>
<dbReference type="AlphaFoldDB" id="A0A1J1CAC1"/>
<dbReference type="KEGG" id="caby:Cabys_2607"/>
<proteinExistence type="predicted"/>
<gene>
    <name evidence="1" type="ORF">Cabys_2607</name>
</gene>
<evidence type="ECO:0000313" key="1">
    <source>
        <dbReference type="EMBL" id="APF19356.1"/>
    </source>
</evidence>
<dbReference type="Proteomes" id="UP000183868">
    <property type="component" value="Chromosome"/>
</dbReference>
<reference evidence="1 2" key="1">
    <citation type="submission" date="2016-11" db="EMBL/GenBank/DDBJ databases">
        <title>Genomic analysis of Caldithrix abyssi and proposal of a novel bacterial phylum Caldithrichaeota.</title>
        <authorList>
            <person name="Kublanov I."/>
            <person name="Sigalova O."/>
            <person name="Gavrilov S."/>
            <person name="Lebedinsky A."/>
            <person name="Ivanova N."/>
            <person name="Daum C."/>
            <person name="Reddy T."/>
            <person name="Klenk H.P."/>
            <person name="Goker M."/>
            <person name="Reva O."/>
            <person name="Miroshnichenko M."/>
            <person name="Kyprides N."/>
            <person name="Woyke T."/>
            <person name="Gelfand M."/>
        </authorList>
    </citation>
    <scope>NUCLEOTIDE SEQUENCE [LARGE SCALE GENOMIC DNA]</scope>
    <source>
        <strain evidence="1 2">LF13</strain>
    </source>
</reference>